<evidence type="ECO:0000313" key="3">
    <source>
        <dbReference type="EMBL" id="SHJ04398.1"/>
    </source>
</evidence>
<accession>A0A1M6G345</accession>
<dbReference type="InterPro" id="IPR050639">
    <property type="entry name" value="SSR_resolvase"/>
</dbReference>
<dbReference type="PANTHER" id="PTHR30461:SF23">
    <property type="entry name" value="DNA RECOMBINASE-RELATED"/>
    <property type="match status" value="1"/>
</dbReference>
<dbReference type="InterPro" id="IPR038109">
    <property type="entry name" value="DNA_bind_recomb_sf"/>
</dbReference>
<dbReference type="AlphaFoldDB" id="A0A1M6G345"/>
<dbReference type="Pfam" id="PF07508">
    <property type="entry name" value="Recombinase"/>
    <property type="match status" value="1"/>
</dbReference>
<name>A0A1M6G345_9RHOB</name>
<dbReference type="PANTHER" id="PTHR30461">
    <property type="entry name" value="DNA-INVERTASE FROM LAMBDOID PROPHAGE"/>
    <property type="match status" value="1"/>
</dbReference>
<gene>
    <name evidence="3" type="ORF">SAMN05444000_104244</name>
</gene>
<evidence type="ECO:0000259" key="2">
    <source>
        <dbReference type="PROSITE" id="PS51737"/>
    </source>
</evidence>
<keyword evidence="4" id="KW-1185">Reference proteome</keyword>
<dbReference type="SMART" id="SM00857">
    <property type="entry name" value="Resolvase"/>
    <property type="match status" value="1"/>
</dbReference>
<dbReference type="SUPFAM" id="SSF53041">
    <property type="entry name" value="Resolvase-like"/>
    <property type="match status" value="1"/>
</dbReference>
<feature type="domain" description="Recombinase" evidence="2">
    <location>
        <begin position="168"/>
        <end position="286"/>
    </location>
</feature>
<dbReference type="InterPro" id="IPR036162">
    <property type="entry name" value="Resolvase-like_N_sf"/>
</dbReference>
<organism evidence="3 4">
    <name type="scientific">Shimia gijangensis</name>
    <dbReference type="NCBI Taxonomy" id="1470563"/>
    <lineage>
        <taxon>Bacteria</taxon>
        <taxon>Pseudomonadati</taxon>
        <taxon>Pseudomonadota</taxon>
        <taxon>Alphaproteobacteria</taxon>
        <taxon>Rhodobacterales</taxon>
        <taxon>Roseobacteraceae</taxon>
    </lineage>
</organism>
<dbReference type="InterPro" id="IPR011109">
    <property type="entry name" value="DNA_bind_recombinase_dom"/>
</dbReference>
<reference evidence="4" key="1">
    <citation type="submission" date="2016-11" db="EMBL/GenBank/DDBJ databases">
        <authorList>
            <person name="Varghese N."/>
            <person name="Submissions S."/>
        </authorList>
    </citation>
    <scope>NUCLEOTIDE SEQUENCE [LARGE SCALE GENOMIC DNA]</scope>
    <source>
        <strain evidence="4">DSM 100564</strain>
    </source>
</reference>
<dbReference type="Gene3D" id="3.90.1750.20">
    <property type="entry name" value="Putative Large Serine Recombinase, Chain B, Domain 2"/>
    <property type="match status" value="1"/>
</dbReference>
<dbReference type="RefSeq" id="WP_073250467.1">
    <property type="nucleotide sequence ID" value="NZ_FQZQ01000004.1"/>
</dbReference>
<sequence>MTSPRKIRCAIYTRKSSEDGLDQDFNSLDAQFEACTAYIASQKHEGWKCLKERYDDGGKSGGTLERPALQRLLADIEAGRIDMVVVYKIDRLTRALSDFAKLVDQFEAAECSFVSVTQAFNTSSSMGRLTLNVLLSFAQFEREVTAERIRDKIAASKKKGLWMGGVPPLGYDPHPDKSRRELVLNEAEARTVRKIFALYDAHACLNVVTRKAEDGGLRSKHHHFSTGRQQGNRPFSRGQIYHILRNPTYLGRIRHKEKSFPGLHQAIIDQALWDKVQSKLESAAVRRRGVKTMYQKGAQTGAASLLGKFRDETGDMLTPSHSKKGNRRHRYYVSNRLVSGKPDPSGWRLPAKAFEAAVSTAVVEHLTAAANRHEVLVTEDLAELNEAAERTRRLASRIEQNGAGAAASLIDNGNLGKGCIQINLFPQALSQALEHSPSKLNSSLLHIKAPFHCRRRGAELKIIAGTVSPMPDKAMIRALRNAHAWVGQMKAGSSIREVVARAKKSESYVSRIILLAFLSPRIQKAIMDGTQPLSLTLETLVKSRIPRGWNDQETLFGFGPNS</sequence>
<dbReference type="CDD" id="cd03768">
    <property type="entry name" value="SR_ResInv"/>
    <property type="match status" value="1"/>
</dbReference>
<dbReference type="EMBL" id="FQZQ01000004">
    <property type="protein sequence ID" value="SHJ04398.1"/>
    <property type="molecule type" value="Genomic_DNA"/>
</dbReference>
<dbReference type="SUPFAM" id="SSF109709">
    <property type="entry name" value="KorB DNA-binding domain-like"/>
    <property type="match status" value="1"/>
</dbReference>
<evidence type="ECO:0000259" key="1">
    <source>
        <dbReference type="PROSITE" id="PS51736"/>
    </source>
</evidence>
<protein>
    <submittedName>
        <fullName evidence="3">Site-specific DNA recombinase</fullName>
    </submittedName>
</protein>
<dbReference type="InterPro" id="IPR006119">
    <property type="entry name" value="Resolv_N"/>
</dbReference>
<dbReference type="Gene3D" id="3.40.50.1390">
    <property type="entry name" value="Resolvase, N-terminal catalytic domain"/>
    <property type="match status" value="1"/>
</dbReference>
<evidence type="ECO:0000313" key="4">
    <source>
        <dbReference type="Proteomes" id="UP000183982"/>
    </source>
</evidence>
<feature type="domain" description="Resolvase/invertase-type recombinase catalytic" evidence="1">
    <location>
        <begin position="8"/>
        <end position="160"/>
    </location>
</feature>
<dbReference type="OrthoDB" id="7277848at2"/>
<dbReference type="GO" id="GO:0000150">
    <property type="term" value="F:DNA strand exchange activity"/>
    <property type="evidence" value="ECO:0007669"/>
    <property type="project" value="InterPro"/>
</dbReference>
<dbReference type="PROSITE" id="PS51736">
    <property type="entry name" value="RECOMBINASES_3"/>
    <property type="match status" value="1"/>
</dbReference>
<dbReference type="STRING" id="1470563.SAMN05444000_104244"/>
<dbReference type="PROSITE" id="PS51737">
    <property type="entry name" value="RECOMBINASE_DNA_BIND"/>
    <property type="match status" value="1"/>
</dbReference>
<dbReference type="GO" id="GO:0003677">
    <property type="term" value="F:DNA binding"/>
    <property type="evidence" value="ECO:0007669"/>
    <property type="project" value="InterPro"/>
</dbReference>
<dbReference type="Proteomes" id="UP000183982">
    <property type="component" value="Unassembled WGS sequence"/>
</dbReference>
<proteinExistence type="predicted"/>
<dbReference type="Pfam" id="PF00239">
    <property type="entry name" value="Resolvase"/>
    <property type="match status" value="1"/>
</dbReference>